<feature type="region of interest" description="Disordered" evidence="2">
    <location>
        <begin position="876"/>
        <end position="951"/>
    </location>
</feature>
<name>A0A1L9V0N1_ASPBC</name>
<dbReference type="PANTHER" id="PTHR20959:SF1">
    <property type="entry name" value="TRANSPORT AND GOLGI ORGANIZATION PROTEIN 6 HOMOLOG"/>
    <property type="match status" value="1"/>
</dbReference>
<dbReference type="GO" id="GO:0009306">
    <property type="term" value="P:protein secretion"/>
    <property type="evidence" value="ECO:0007669"/>
    <property type="project" value="TreeGrafter"/>
</dbReference>
<feature type="compositionally biased region" description="Basic and acidic residues" evidence="2">
    <location>
        <begin position="890"/>
        <end position="908"/>
    </location>
</feature>
<feature type="domain" description="RNA polymerase II assembly factor Rtp1 C-terminal" evidence="3">
    <location>
        <begin position="1070"/>
        <end position="1103"/>
    </location>
</feature>
<evidence type="ECO:0000259" key="4">
    <source>
        <dbReference type="Pfam" id="PF10363"/>
    </source>
</evidence>
<comment type="similarity">
    <text evidence="1">Belongs to the Tango6 family.</text>
</comment>
<accession>A0A1L9V0N1</accession>
<dbReference type="Pfam" id="PF10304">
    <property type="entry name" value="RTP1_C2"/>
    <property type="match status" value="1"/>
</dbReference>
<evidence type="ECO:0000256" key="2">
    <source>
        <dbReference type="SAM" id="MobiDB-lite"/>
    </source>
</evidence>
<dbReference type="VEuPathDB" id="FungiDB:ASPBRDRAFT_166413"/>
<dbReference type="OrthoDB" id="39591at2759"/>
<dbReference type="SUPFAM" id="SSF48371">
    <property type="entry name" value="ARM repeat"/>
    <property type="match status" value="1"/>
</dbReference>
<organism evidence="5 6">
    <name type="scientific">Aspergillus brasiliensis (strain CBS 101740 / IMI 381727 / IBT 21946)</name>
    <dbReference type="NCBI Taxonomy" id="767769"/>
    <lineage>
        <taxon>Eukaryota</taxon>
        <taxon>Fungi</taxon>
        <taxon>Dikarya</taxon>
        <taxon>Ascomycota</taxon>
        <taxon>Pezizomycotina</taxon>
        <taxon>Eurotiomycetes</taxon>
        <taxon>Eurotiomycetidae</taxon>
        <taxon>Eurotiales</taxon>
        <taxon>Aspergillaceae</taxon>
        <taxon>Aspergillus</taxon>
        <taxon>Aspergillus subgen. Circumdati</taxon>
    </lineage>
</organism>
<protein>
    <recommendedName>
        <fullName evidence="7">RNA polymerase II assembly factor Rtp1 C-terminal domain-containing protein</fullName>
    </recommendedName>
</protein>
<sequence length="1154" mass="126104">MGESVRVKEAFAAVSVFLDSVLQRDNVQIQKSRGQSLLDILNETLHEDEKGTGSVRRDVIIKALNLLSLVHTAFANPSSDADSPSQTAQETEDVALEDAKRRRLLLALLDLIAVEGIYPSLSRGLGLPLHQRVFSALPAGIIAQQQHHAQESPEDEFLLEKIWTALSGIVFDAQVSIQDVIRGRILSDMISAAADLAYNSKSLSDEKRDSYRRHLSRLIEETPSPVLLSTLSSFLQSDPAPWFKSLVSSQLSRFPLRPGGVLQTMVFLASQFAPSLGAEAQAQASNGPIFTVQGIMQTSRLLSSVPEGMDPVNYFSTIAPQLLALIDGDDPDLKKTAAYVIGNGILGKRAYGAPGTVGHSIFLEPIFKALTAGLDTSSRKWIAASDDSEGGSSEQIQVVEPTLVLAVDRLRTLVLQPPNPGLVKRVVHPILVPLWGLACYTMEHQNLTLHEKILTVLQTYFGISVGLQPLQKLVDNLLYDGGQTWTYDSDSRNSVLLRKRNTSETNRNIVRLVDILQSRAKLFVSLLGADPSSEERTADIFLYVSESWLVKPSLNERSMDRLRLSPEEDSFKNIMQQLISAKVAEMLLDNFKDVLSRRPLRVLELIKQIIDGELNRAYVRSKKTMGAQSGKMSLSSLANIVKPEETGKEEATAETDSAESLPAVFSLLSTVLASPDFTVSPETLPVLEAIKSKLDDLTPYLPSDLSKPATTSSMLIEIHLANPEGESAMTNKPSTEIADFETHRRALSNLNSDLAPIQAEGFSLLSNLITKASPVLDIPSTLTLLLSIITDTSETHSSDEFIYLNAIKLIGTLASRHPRTVIKTLVDRYIDKSETHTLDQRLKIGESLLRTVQDLNDALTGETAKLLAEGMISVAGRRAQKPQAQKTRRQQLEKEKRKAEREQARQNKESSMPPGWSISTSSSKIRDLSDQIQREVEGGSDSEEDEEQAAHSANILSAWAAGAASDTEPEDLRVRASALSILASAIQTNILGLGPSVISSAVELALATLTLEPEVESAILRRASAILLLDILKAMDTVRETRGNQALGFGFSLSDAKSVGMNEGAATVGNIPQMLSSLRFVESRETDSIVRGHVRVLVESLEAWLEKSLLWGIGARGGEDEEPRLELGDRIAGLRVSPLSGRDEATRPRIEEIE</sequence>
<dbReference type="AlphaFoldDB" id="A0A1L9V0N1"/>
<feature type="domain" description="RNA polymerase II assembly factor Rtp1 C-terminal" evidence="4">
    <location>
        <begin position="744"/>
        <end position="857"/>
    </location>
</feature>
<evidence type="ECO:0000313" key="5">
    <source>
        <dbReference type="EMBL" id="OJJ77513.1"/>
    </source>
</evidence>
<evidence type="ECO:0008006" key="7">
    <source>
        <dbReference type="Google" id="ProtNLM"/>
    </source>
</evidence>
<dbReference type="InterPro" id="IPR016024">
    <property type="entry name" value="ARM-type_fold"/>
</dbReference>
<dbReference type="RefSeq" id="XP_067484760.1">
    <property type="nucleotide sequence ID" value="XM_067619586.1"/>
</dbReference>
<reference evidence="6" key="1">
    <citation type="journal article" date="2017" name="Genome Biol.">
        <title>Comparative genomics reveals high biological diversity and specific adaptations in the industrially and medically important fungal genus Aspergillus.</title>
        <authorList>
            <person name="de Vries R.P."/>
            <person name="Riley R."/>
            <person name="Wiebenga A."/>
            <person name="Aguilar-Osorio G."/>
            <person name="Amillis S."/>
            <person name="Uchima C.A."/>
            <person name="Anderluh G."/>
            <person name="Asadollahi M."/>
            <person name="Askin M."/>
            <person name="Barry K."/>
            <person name="Battaglia E."/>
            <person name="Bayram O."/>
            <person name="Benocci T."/>
            <person name="Braus-Stromeyer S.A."/>
            <person name="Caldana C."/>
            <person name="Canovas D."/>
            <person name="Cerqueira G.C."/>
            <person name="Chen F."/>
            <person name="Chen W."/>
            <person name="Choi C."/>
            <person name="Clum A."/>
            <person name="Dos Santos R.A."/>
            <person name="Damasio A.R."/>
            <person name="Diallinas G."/>
            <person name="Emri T."/>
            <person name="Fekete E."/>
            <person name="Flipphi M."/>
            <person name="Freyberg S."/>
            <person name="Gallo A."/>
            <person name="Gournas C."/>
            <person name="Habgood R."/>
            <person name="Hainaut M."/>
            <person name="Harispe M.L."/>
            <person name="Henrissat B."/>
            <person name="Hilden K.S."/>
            <person name="Hope R."/>
            <person name="Hossain A."/>
            <person name="Karabika E."/>
            <person name="Karaffa L."/>
            <person name="Karanyi Z."/>
            <person name="Krasevec N."/>
            <person name="Kuo A."/>
            <person name="Kusch H."/>
            <person name="LaButti K."/>
            <person name="Lagendijk E.L."/>
            <person name="Lapidus A."/>
            <person name="Levasseur A."/>
            <person name="Lindquist E."/>
            <person name="Lipzen A."/>
            <person name="Logrieco A.F."/>
            <person name="MacCabe A."/>
            <person name="Maekelae M.R."/>
            <person name="Malavazi I."/>
            <person name="Melin P."/>
            <person name="Meyer V."/>
            <person name="Mielnichuk N."/>
            <person name="Miskei M."/>
            <person name="Molnar A.P."/>
            <person name="Mule G."/>
            <person name="Ngan C.Y."/>
            <person name="Orejas M."/>
            <person name="Orosz E."/>
            <person name="Ouedraogo J.P."/>
            <person name="Overkamp K.M."/>
            <person name="Park H.-S."/>
            <person name="Perrone G."/>
            <person name="Piumi F."/>
            <person name="Punt P.J."/>
            <person name="Ram A.F."/>
            <person name="Ramon A."/>
            <person name="Rauscher S."/>
            <person name="Record E."/>
            <person name="Riano-Pachon D.M."/>
            <person name="Robert V."/>
            <person name="Roehrig J."/>
            <person name="Ruller R."/>
            <person name="Salamov A."/>
            <person name="Salih N.S."/>
            <person name="Samson R.A."/>
            <person name="Sandor E."/>
            <person name="Sanguinetti M."/>
            <person name="Schuetze T."/>
            <person name="Sepcic K."/>
            <person name="Shelest E."/>
            <person name="Sherlock G."/>
            <person name="Sophianopoulou V."/>
            <person name="Squina F.M."/>
            <person name="Sun H."/>
            <person name="Susca A."/>
            <person name="Todd R.B."/>
            <person name="Tsang A."/>
            <person name="Unkles S.E."/>
            <person name="van de Wiele N."/>
            <person name="van Rossen-Uffink D."/>
            <person name="Oliveira J.V."/>
            <person name="Vesth T.C."/>
            <person name="Visser J."/>
            <person name="Yu J.-H."/>
            <person name="Zhou M."/>
            <person name="Andersen M.R."/>
            <person name="Archer D.B."/>
            <person name="Baker S.E."/>
            <person name="Benoit I."/>
            <person name="Brakhage A.A."/>
            <person name="Braus G.H."/>
            <person name="Fischer R."/>
            <person name="Frisvad J.C."/>
            <person name="Goldman G.H."/>
            <person name="Houbraken J."/>
            <person name="Oakley B."/>
            <person name="Pocsi I."/>
            <person name="Scazzocchio C."/>
            <person name="Seiboth B."/>
            <person name="vanKuyk P.A."/>
            <person name="Wortman J."/>
            <person name="Dyer P.S."/>
            <person name="Grigoriev I.V."/>
        </authorList>
    </citation>
    <scope>NUCLEOTIDE SEQUENCE [LARGE SCALE GENOMIC DNA]</scope>
    <source>
        <strain evidence="6">CBS 101740 / IMI 381727 / IBT 21946</strain>
    </source>
</reference>
<dbReference type="EMBL" id="KV878679">
    <property type="protein sequence ID" value="OJJ77513.1"/>
    <property type="molecule type" value="Genomic_DNA"/>
</dbReference>
<dbReference type="InterPro" id="IPR019451">
    <property type="entry name" value="Rtp1_C1"/>
</dbReference>
<feature type="compositionally biased region" description="Basic and acidic residues" evidence="2">
    <location>
        <begin position="924"/>
        <end position="937"/>
    </location>
</feature>
<dbReference type="PANTHER" id="PTHR20959">
    <property type="entry name" value="TRANSPORT AND GOLGI ORGANIZATION PROTEIN 6 FAMILY MEMBER"/>
    <property type="match status" value="1"/>
</dbReference>
<evidence type="ECO:0000313" key="6">
    <source>
        <dbReference type="Proteomes" id="UP000184499"/>
    </source>
</evidence>
<dbReference type="Pfam" id="PF10363">
    <property type="entry name" value="RTP1_C1"/>
    <property type="match status" value="1"/>
</dbReference>
<dbReference type="Proteomes" id="UP000184499">
    <property type="component" value="Unassembled WGS sequence"/>
</dbReference>
<keyword evidence="6" id="KW-1185">Reference proteome</keyword>
<evidence type="ECO:0000259" key="3">
    <source>
        <dbReference type="Pfam" id="PF10304"/>
    </source>
</evidence>
<dbReference type="GeneID" id="93572074"/>
<proteinExistence type="inferred from homology"/>
<feature type="compositionally biased region" description="Acidic residues" evidence="2">
    <location>
        <begin position="938"/>
        <end position="947"/>
    </location>
</feature>
<dbReference type="InterPro" id="IPR019414">
    <property type="entry name" value="Rtp1_C2"/>
</dbReference>
<evidence type="ECO:0000256" key="1">
    <source>
        <dbReference type="ARBA" id="ARBA00005724"/>
    </source>
</evidence>
<dbReference type="STRING" id="767769.A0A1L9V0N1"/>
<gene>
    <name evidence="5" type="ORF">ASPBRDRAFT_166413</name>
</gene>
<dbReference type="OMA" id="KRAYGAP"/>
<dbReference type="InterPro" id="IPR039600">
    <property type="entry name" value="TANGO6/Rtp1"/>
</dbReference>